<evidence type="ECO:0000313" key="3">
    <source>
        <dbReference type="Proteomes" id="UP000248340"/>
    </source>
</evidence>
<dbReference type="PANTHER" id="PTHR43617:SF9">
    <property type="entry name" value="GNAT FAMILY ACETYLTRANSFERASE"/>
    <property type="match status" value="1"/>
</dbReference>
<dbReference type="Gene3D" id="3.40.630.30">
    <property type="match status" value="1"/>
</dbReference>
<dbReference type="PROSITE" id="PS51186">
    <property type="entry name" value="GNAT"/>
    <property type="match status" value="1"/>
</dbReference>
<dbReference type="Pfam" id="PF00583">
    <property type="entry name" value="Acetyltransf_1"/>
    <property type="match status" value="1"/>
</dbReference>
<dbReference type="EMBL" id="KZ821792">
    <property type="protein sequence ID" value="PYH75481.1"/>
    <property type="molecule type" value="Genomic_DNA"/>
</dbReference>
<proteinExistence type="predicted"/>
<dbReference type="GeneID" id="37139472"/>
<gene>
    <name evidence="2" type="ORF">BO82DRAFT_360003</name>
</gene>
<accession>A0A319BSN0</accession>
<organism evidence="2 3">
    <name type="scientific">Aspergillus uvarum CBS 121591</name>
    <dbReference type="NCBI Taxonomy" id="1448315"/>
    <lineage>
        <taxon>Eukaryota</taxon>
        <taxon>Fungi</taxon>
        <taxon>Dikarya</taxon>
        <taxon>Ascomycota</taxon>
        <taxon>Pezizomycotina</taxon>
        <taxon>Eurotiomycetes</taxon>
        <taxon>Eurotiomycetidae</taxon>
        <taxon>Eurotiales</taxon>
        <taxon>Aspergillaceae</taxon>
        <taxon>Aspergillus</taxon>
        <taxon>Aspergillus subgen. Circumdati</taxon>
    </lineage>
</organism>
<dbReference type="STRING" id="1448315.A0A319BSN0"/>
<dbReference type="VEuPathDB" id="FungiDB:BO82DRAFT_360003"/>
<dbReference type="InterPro" id="IPR050276">
    <property type="entry name" value="MshD_Acetyltransferase"/>
</dbReference>
<reference evidence="2 3" key="1">
    <citation type="submission" date="2016-12" db="EMBL/GenBank/DDBJ databases">
        <title>The genomes of Aspergillus section Nigri reveals drivers in fungal speciation.</title>
        <authorList>
            <consortium name="DOE Joint Genome Institute"/>
            <person name="Vesth T.C."/>
            <person name="Nybo J."/>
            <person name="Theobald S."/>
            <person name="Brandl J."/>
            <person name="Frisvad J.C."/>
            <person name="Nielsen K.F."/>
            <person name="Lyhne E.K."/>
            <person name="Kogle M.E."/>
            <person name="Kuo A."/>
            <person name="Riley R."/>
            <person name="Clum A."/>
            <person name="Nolan M."/>
            <person name="Lipzen A."/>
            <person name="Salamov A."/>
            <person name="Henrissat B."/>
            <person name="Wiebenga A."/>
            <person name="De Vries R.P."/>
            <person name="Grigoriev I.V."/>
            <person name="Mortensen U.H."/>
            <person name="Andersen M.R."/>
            <person name="Baker S.E."/>
        </authorList>
    </citation>
    <scope>NUCLEOTIDE SEQUENCE [LARGE SCALE GENOMIC DNA]</scope>
    <source>
        <strain evidence="2 3">CBS 121591</strain>
    </source>
</reference>
<dbReference type="OrthoDB" id="5689at2759"/>
<dbReference type="PANTHER" id="PTHR43617">
    <property type="entry name" value="L-AMINO ACID N-ACETYLTRANSFERASE"/>
    <property type="match status" value="1"/>
</dbReference>
<evidence type="ECO:0000313" key="2">
    <source>
        <dbReference type="EMBL" id="PYH75481.1"/>
    </source>
</evidence>
<dbReference type="InterPro" id="IPR000182">
    <property type="entry name" value="GNAT_dom"/>
</dbReference>
<name>A0A319BSN0_9EURO</name>
<keyword evidence="2" id="KW-0808">Transferase</keyword>
<evidence type="ECO:0000259" key="1">
    <source>
        <dbReference type="PROSITE" id="PS51186"/>
    </source>
</evidence>
<dbReference type="SUPFAM" id="SSF55729">
    <property type="entry name" value="Acyl-CoA N-acyltransferases (Nat)"/>
    <property type="match status" value="1"/>
</dbReference>
<sequence length="193" mass="21460">MIHFRLATAADAPRLRDLIETAFRAADTRADWTGDLALGARFHVQLDDMLARIANPDGAFLVATTTTTTTTTTSDSQDSSEEEQNEEVIACVNIFKKPQADRDAIARLALLAVDQRHQQGGLGRRVVAHAEKRCREMWGVQRTGLNALDTRVALIRWYERCGYVRTGEVSVIPLPPDELRLVEFEKDLGAGLE</sequence>
<dbReference type="GO" id="GO:0016747">
    <property type="term" value="F:acyltransferase activity, transferring groups other than amino-acyl groups"/>
    <property type="evidence" value="ECO:0007669"/>
    <property type="project" value="InterPro"/>
</dbReference>
<dbReference type="RefSeq" id="XP_025485681.1">
    <property type="nucleotide sequence ID" value="XM_025636731.1"/>
</dbReference>
<protein>
    <submittedName>
        <fullName evidence="2">Acyl-CoA N-acyltransferase</fullName>
    </submittedName>
</protein>
<dbReference type="Proteomes" id="UP000248340">
    <property type="component" value="Unassembled WGS sequence"/>
</dbReference>
<keyword evidence="2" id="KW-0012">Acyltransferase</keyword>
<dbReference type="InterPro" id="IPR016181">
    <property type="entry name" value="Acyl_CoA_acyltransferase"/>
</dbReference>
<dbReference type="AlphaFoldDB" id="A0A319BSN0"/>
<feature type="domain" description="N-acetyltransferase" evidence="1">
    <location>
        <begin position="2"/>
        <end position="189"/>
    </location>
</feature>
<keyword evidence="3" id="KW-1185">Reference proteome</keyword>
<dbReference type="CDD" id="cd04301">
    <property type="entry name" value="NAT_SF"/>
    <property type="match status" value="1"/>
</dbReference>